<organism evidence="3 4">
    <name type="scientific">Lepidopterella palustris CBS 459.81</name>
    <dbReference type="NCBI Taxonomy" id="1314670"/>
    <lineage>
        <taxon>Eukaryota</taxon>
        <taxon>Fungi</taxon>
        <taxon>Dikarya</taxon>
        <taxon>Ascomycota</taxon>
        <taxon>Pezizomycotina</taxon>
        <taxon>Dothideomycetes</taxon>
        <taxon>Pleosporomycetidae</taxon>
        <taxon>Mytilinidiales</taxon>
        <taxon>Argynnaceae</taxon>
        <taxon>Lepidopterella</taxon>
    </lineage>
</organism>
<evidence type="ECO:0000256" key="1">
    <source>
        <dbReference type="SAM" id="MobiDB-lite"/>
    </source>
</evidence>
<feature type="transmembrane region" description="Helical" evidence="2">
    <location>
        <begin position="271"/>
        <end position="291"/>
    </location>
</feature>
<feature type="transmembrane region" description="Helical" evidence="2">
    <location>
        <begin position="148"/>
        <end position="169"/>
    </location>
</feature>
<dbReference type="OrthoDB" id="3783050at2759"/>
<proteinExistence type="predicted"/>
<dbReference type="Proteomes" id="UP000250266">
    <property type="component" value="Unassembled WGS sequence"/>
</dbReference>
<protein>
    <submittedName>
        <fullName evidence="3">Uncharacterized protein</fullName>
    </submittedName>
</protein>
<evidence type="ECO:0000256" key="2">
    <source>
        <dbReference type="SAM" id="Phobius"/>
    </source>
</evidence>
<evidence type="ECO:0000313" key="4">
    <source>
        <dbReference type="Proteomes" id="UP000250266"/>
    </source>
</evidence>
<feature type="transmembrane region" description="Helical" evidence="2">
    <location>
        <begin position="65"/>
        <end position="86"/>
    </location>
</feature>
<keyword evidence="2" id="KW-0472">Membrane</keyword>
<sequence>MAPRRGGGGGFGFSSSSSCSDNGAFTTTYSKGFLAAYCVYLVAFLVLLSLFGVTRKKHPAAKTVVTWPLFGLSLLFFFFTYISSLVTQVLYECGTIGVFDEIKGTIAVVVFVRIAEILLLAVVLIPLTSCLQRLIGRNANMIRIIHGMVLAFLSSIAIAFLAIESYNYYNFDAEEFGDKTSLFDQQNRLAVAYYILYMVVVVIAGIGLIMTLVQGSSKGVTGGSINIWIPLLALSMLLWLILTIVVNVYYGLQAHIASDGANIAYEFIIDFFQAFSFFCILMIAGSSAVAASGSSQTQEPVYNPATPVYGTQHQPVYQQPQQTVYQPAQQPVYQNYQSYQQPQQQYAYQQPQQQYAYQQQSPSSQAPEVVHHSAAQINHLAP</sequence>
<dbReference type="AlphaFoldDB" id="A0A8E2EAW1"/>
<name>A0A8E2EAW1_9PEZI</name>
<keyword evidence="4" id="KW-1185">Reference proteome</keyword>
<feature type="region of interest" description="Disordered" evidence="1">
    <location>
        <begin position="357"/>
        <end position="382"/>
    </location>
</feature>
<gene>
    <name evidence="3" type="ORF">K432DRAFT_404746</name>
</gene>
<keyword evidence="2" id="KW-0812">Transmembrane</keyword>
<evidence type="ECO:0000313" key="3">
    <source>
        <dbReference type="EMBL" id="OCK80411.1"/>
    </source>
</evidence>
<feature type="transmembrane region" description="Helical" evidence="2">
    <location>
        <begin position="225"/>
        <end position="251"/>
    </location>
</feature>
<accession>A0A8E2EAW1</accession>
<keyword evidence="2" id="KW-1133">Transmembrane helix</keyword>
<reference evidence="3 4" key="1">
    <citation type="journal article" date="2016" name="Nat. Commun.">
        <title>Ectomycorrhizal ecology is imprinted in the genome of the dominant symbiotic fungus Cenococcum geophilum.</title>
        <authorList>
            <consortium name="DOE Joint Genome Institute"/>
            <person name="Peter M."/>
            <person name="Kohler A."/>
            <person name="Ohm R.A."/>
            <person name="Kuo A."/>
            <person name="Krutzmann J."/>
            <person name="Morin E."/>
            <person name="Arend M."/>
            <person name="Barry K.W."/>
            <person name="Binder M."/>
            <person name="Choi C."/>
            <person name="Clum A."/>
            <person name="Copeland A."/>
            <person name="Grisel N."/>
            <person name="Haridas S."/>
            <person name="Kipfer T."/>
            <person name="LaButti K."/>
            <person name="Lindquist E."/>
            <person name="Lipzen A."/>
            <person name="Maire R."/>
            <person name="Meier B."/>
            <person name="Mihaltcheva S."/>
            <person name="Molinier V."/>
            <person name="Murat C."/>
            <person name="Poggeler S."/>
            <person name="Quandt C.A."/>
            <person name="Sperisen C."/>
            <person name="Tritt A."/>
            <person name="Tisserant E."/>
            <person name="Crous P.W."/>
            <person name="Henrissat B."/>
            <person name="Nehls U."/>
            <person name="Egli S."/>
            <person name="Spatafora J.W."/>
            <person name="Grigoriev I.V."/>
            <person name="Martin F.M."/>
        </authorList>
    </citation>
    <scope>NUCLEOTIDE SEQUENCE [LARGE SCALE GENOMIC DNA]</scope>
    <source>
        <strain evidence="3 4">CBS 459.81</strain>
    </source>
</reference>
<dbReference type="PROSITE" id="PS51257">
    <property type="entry name" value="PROKAR_LIPOPROTEIN"/>
    <property type="match status" value="1"/>
</dbReference>
<feature type="transmembrane region" description="Helical" evidence="2">
    <location>
        <begin position="34"/>
        <end position="53"/>
    </location>
</feature>
<feature type="transmembrane region" description="Helical" evidence="2">
    <location>
        <begin position="189"/>
        <end position="213"/>
    </location>
</feature>
<feature type="transmembrane region" description="Helical" evidence="2">
    <location>
        <begin position="106"/>
        <end position="127"/>
    </location>
</feature>
<feature type="compositionally biased region" description="Low complexity" evidence="1">
    <location>
        <begin position="357"/>
        <end position="367"/>
    </location>
</feature>
<dbReference type="EMBL" id="KV744961">
    <property type="protein sequence ID" value="OCK80411.1"/>
    <property type="molecule type" value="Genomic_DNA"/>
</dbReference>